<comment type="caution">
    <text evidence="8">The sequence shown here is derived from an EMBL/GenBank/DDBJ whole genome shotgun (WGS) entry which is preliminary data.</text>
</comment>
<sequence length="179" mass="21278">MSDADIIEKIRNGDETALDFLYKKHYRMMVSMILRNNGTEQEALDIFQDALIVFWQKAKSDDFKLTSKISTYLFSVCQNLWRKELDRKRKFEESDKEDSEENNFEQQEMIKIIHDCINELGESCKQILTYHYFDGMSMEKIAEKMGLANSDTAKTKRYKCKKRLDELIRSRYTSSDFLD</sequence>
<organism evidence="8 9">
    <name type="scientific">Marivirga lumbricoides</name>
    <dbReference type="NCBI Taxonomy" id="1046115"/>
    <lineage>
        <taxon>Bacteria</taxon>
        <taxon>Pseudomonadati</taxon>
        <taxon>Bacteroidota</taxon>
        <taxon>Cytophagia</taxon>
        <taxon>Cytophagales</taxon>
        <taxon>Marivirgaceae</taxon>
        <taxon>Marivirga</taxon>
    </lineage>
</organism>
<evidence type="ECO:0000256" key="2">
    <source>
        <dbReference type="ARBA" id="ARBA00023015"/>
    </source>
</evidence>
<evidence type="ECO:0000256" key="3">
    <source>
        <dbReference type="ARBA" id="ARBA00023082"/>
    </source>
</evidence>
<evidence type="ECO:0000256" key="1">
    <source>
        <dbReference type="ARBA" id="ARBA00010641"/>
    </source>
</evidence>
<comment type="similarity">
    <text evidence="1">Belongs to the sigma-70 factor family. ECF subfamily.</text>
</comment>
<name>A0A2T4DT84_9BACT</name>
<dbReference type="InterPro" id="IPR013249">
    <property type="entry name" value="RNA_pol_sigma70_r4_t2"/>
</dbReference>
<evidence type="ECO:0000313" key="8">
    <source>
        <dbReference type="EMBL" id="PTB97013.1"/>
    </source>
</evidence>
<dbReference type="InterPro" id="IPR039425">
    <property type="entry name" value="RNA_pol_sigma-70-like"/>
</dbReference>
<dbReference type="InterPro" id="IPR013324">
    <property type="entry name" value="RNA_pol_sigma_r3/r4-like"/>
</dbReference>
<dbReference type="Gene3D" id="1.10.1740.10">
    <property type="match status" value="1"/>
</dbReference>
<evidence type="ECO:0000259" key="7">
    <source>
        <dbReference type="Pfam" id="PF08281"/>
    </source>
</evidence>
<protein>
    <submittedName>
        <fullName evidence="8">RNA polymerase subunit sigma</fullName>
    </submittedName>
</protein>
<dbReference type="NCBIfam" id="TIGR02937">
    <property type="entry name" value="sigma70-ECF"/>
    <property type="match status" value="1"/>
</dbReference>
<dbReference type="GO" id="GO:0016987">
    <property type="term" value="F:sigma factor activity"/>
    <property type="evidence" value="ECO:0007669"/>
    <property type="project" value="UniProtKB-KW"/>
</dbReference>
<evidence type="ECO:0000313" key="9">
    <source>
        <dbReference type="Proteomes" id="UP000240608"/>
    </source>
</evidence>
<keyword evidence="5" id="KW-0804">Transcription</keyword>
<dbReference type="InterPro" id="IPR013325">
    <property type="entry name" value="RNA_pol_sigma_r2"/>
</dbReference>
<keyword evidence="4" id="KW-0238">DNA-binding</keyword>
<dbReference type="InterPro" id="IPR036388">
    <property type="entry name" value="WH-like_DNA-bd_sf"/>
</dbReference>
<dbReference type="Pfam" id="PF04542">
    <property type="entry name" value="Sigma70_r2"/>
    <property type="match status" value="1"/>
</dbReference>
<dbReference type="InterPro" id="IPR014284">
    <property type="entry name" value="RNA_pol_sigma-70_dom"/>
</dbReference>
<dbReference type="EMBL" id="PYVU01000028">
    <property type="protein sequence ID" value="PTB97013.1"/>
    <property type="molecule type" value="Genomic_DNA"/>
</dbReference>
<evidence type="ECO:0000256" key="5">
    <source>
        <dbReference type="ARBA" id="ARBA00023163"/>
    </source>
</evidence>
<keyword evidence="2" id="KW-0805">Transcription regulation</keyword>
<evidence type="ECO:0000256" key="4">
    <source>
        <dbReference type="ARBA" id="ARBA00023125"/>
    </source>
</evidence>
<dbReference type="AlphaFoldDB" id="A0A2T4DT84"/>
<dbReference type="SUPFAM" id="SSF88659">
    <property type="entry name" value="Sigma3 and sigma4 domains of RNA polymerase sigma factors"/>
    <property type="match status" value="1"/>
</dbReference>
<dbReference type="GO" id="GO:0006352">
    <property type="term" value="P:DNA-templated transcription initiation"/>
    <property type="evidence" value="ECO:0007669"/>
    <property type="project" value="InterPro"/>
</dbReference>
<dbReference type="PANTHER" id="PTHR43133">
    <property type="entry name" value="RNA POLYMERASE ECF-TYPE SIGMA FACTO"/>
    <property type="match status" value="1"/>
</dbReference>
<dbReference type="Proteomes" id="UP000240608">
    <property type="component" value="Unassembled WGS sequence"/>
</dbReference>
<dbReference type="Pfam" id="PF08281">
    <property type="entry name" value="Sigma70_r4_2"/>
    <property type="match status" value="1"/>
</dbReference>
<proteinExistence type="inferred from homology"/>
<keyword evidence="3" id="KW-0731">Sigma factor</keyword>
<dbReference type="SUPFAM" id="SSF88946">
    <property type="entry name" value="Sigma2 domain of RNA polymerase sigma factors"/>
    <property type="match status" value="1"/>
</dbReference>
<dbReference type="Gene3D" id="1.10.10.10">
    <property type="entry name" value="Winged helix-like DNA-binding domain superfamily/Winged helix DNA-binding domain"/>
    <property type="match status" value="1"/>
</dbReference>
<feature type="domain" description="RNA polymerase sigma factor 70 region 4 type 2" evidence="7">
    <location>
        <begin position="112"/>
        <end position="148"/>
    </location>
</feature>
<dbReference type="InterPro" id="IPR007627">
    <property type="entry name" value="RNA_pol_sigma70_r2"/>
</dbReference>
<reference evidence="8 9" key="1">
    <citation type="submission" date="2018-03" db="EMBL/GenBank/DDBJ databases">
        <title>Cross-interface Injection: A General Nanoliter Liquid Handling Method Applied to Single Cells Genome Amplification Automated Nanoliter Liquid Handling Applied to Single Cell Multiple Displacement Amplification.</title>
        <authorList>
            <person name="Yun J."/>
            <person name="Xu P."/>
            <person name="Xu J."/>
            <person name="Dai X."/>
            <person name="Wang Y."/>
            <person name="Zheng X."/>
            <person name="Cao C."/>
            <person name="Yi Q."/>
            <person name="Zhu Y."/>
            <person name="Wang L."/>
            <person name="Dong Z."/>
            <person name="Huang Y."/>
            <person name="Huang L."/>
            <person name="Du W."/>
        </authorList>
    </citation>
    <scope>NUCLEOTIDE SEQUENCE [LARGE SCALE GENOMIC DNA]</scope>
    <source>
        <strain evidence="8 9">Z-D1-2</strain>
    </source>
</reference>
<dbReference type="PANTHER" id="PTHR43133:SF8">
    <property type="entry name" value="RNA POLYMERASE SIGMA FACTOR HI_1459-RELATED"/>
    <property type="match status" value="1"/>
</dbReference>
<accession>A0A2T4DT84</accession>
<feature type="domain" description="RNA polymerase sigma-70 region 2" evidence="6">
    <location>
        <begin position="21"/>
        <end position="90"/>
    </location>
</feature>
<gene>
    <name evidence="8" type="ORF">C9994_04805</name>
</gene>
<dbReference type="GO" id="GO:0003677">
    <property type="term" value="F:DNA binding"/>
    <property type="evidence" value="ECO:0007669"/>
    <property type="project" value="UniProtKB-KW"/>
</dbReference>
<evidence type="ECO:0000259" key="6">
    <source>
        <dbReference type="Pfam" id="PF04542"/>
    </source>
</evidence>